<feature type="compositionally biased region" description="Low complexity" evidence="1">
    <location>
        <begin position="60"/>
        <end position="72"/>
    </location>
</feature>
<protein>
    <submittedName>
        <fullName evidence="2">Uncharacterized protein</fullName>
    </submittedName>
</protein>
<reference evidence="2 3" key="1">
    <citation type="submission" date="2024-08" db="EMBL/GenBank/DDBJ databases">
        <authorList>
            <person name="Cucini C."/>
            <person name="Frati F."/>
        </authorList>
    </citation>
    <scope>NUCLEOTIDE SEQUENCE [LARGE SCALE GENOMIC DNA]</scope>
</reference>
<accession>A0ABP1S3Z4</accession>
<dbReference type="Proteomes" id="UP001642540">
    <property type="component" value="Unassembled WGS sequence"/>
</dbReference>
<evidence type="ECO:0000256" key="1">
    <source>
        <dbReference type="SAM" id="MobiDB-lite"/>
    </source>
</evidence>
<gene>
    <name evidence="2" type="ORF">ODALV1_LOCUS29168</name>
</gene>
<name>A0ABP1S3Z4_9HEXA</name>
<evidence type="ECO:0000313" key="3">
    <source>
        <dbReference type="Proteomes" id="UP001642540"/>
    </source>
</evidence>
<feature type="region of interest" description="Disordered" evidence="1">
    <location>
        <begin position="59"/>
        <end position="100"/>
    </location>
</feature>
<dbReference type="EMBL" id="CAXLJM020000149">
    <property type="protein sequence ID" value="CAL8142841.1"/>
    <property type="molecule type" value="Genomic_DNA"/>
</dbReference>
<comment type="caution">
    <text evidence="2">The sequence shown here is derived from an EMBL/GenBank/DDBJ whole genome shotgun (WGS) entry which is preliminary data.</text>
</comment>
<organism evidence="2 3">
    <name type="scientific">Orchesella dallaii</name>
    <dbReference type="NCBI Taxonomy" id="48710"/>
    <lineage>
        <taxon>Eukaryota</taxon>
        <taxon>Metazoa</taxon>
        <taxon>Ecdysozoa</taxon>
        <taxon>Arthropoda</taxon>
        <taxon>Hexapoda</taxon>
        <taxon>Collembola</taxon>
        <taxon>Entomobryomorpha</taxon>
        <taxon>Entomobryoidea</taxon>
        <taxon>Orchesellidae</taxon>
        <taxon>Orchesellinae</taxon>
        <taxon>Orchesella</taxon>
    </lineage>
</organism>
<proteinExistence type="predicted"/>
<evidence type="ECO:0000313" key="2">
    <source>
        <dbReference type="EMBL" id="CAL8142841.1"/>
    </source>
</evidence>
<keyword evidence="3" id="KW-1185">Reference proteome</keyword>
<sequence>MSQPSDVMETFSGLNDEDLNMSNIAEQLQAQVCFALDRFAEIGISGRHGRHDRHESVATNVGVSNNNGGDSDAAIEAGHSNTQSFEDDDKNVASQFSKIV</sequence>